<accession>A0A383BDM1</accession>
<protein>
    <recommendedName>
        <fullName evidence="1">DNA polymerase III subunit gamma/ tau C-terminal domain-containing protein</fullName>
    </recommendedName>
</protein>
<evidence type="ECO:0000313" key="2">
    <source>
        <dbReference type="EMBL" id="SVE17941.1"/>
    </source>
</evidence>
<reference evidence="2" key="1">
    <citation type="submission" date="2018-05" db="EMBL/GenBank/DDBJ databases">
        <authorList>
            <person name="Lanie J.A."/>
            <person name="Ng W.-L."/>
            <person name="Kazmierczak K.M."/>
            <person name="Andrzejewski T.M."/>
            <person name="Davidsen T.M."/>
            <person name="Wayne K.J."/>
            <person name="Tettelin H."/>
            <person name="Glass J.I."/>
            <person name="Rusch D."/>
            <person name="Podicherti R."/>
            <person name="Tsui H.-C.T."/>
            <person name="Winkler M.E."/>
        </authorList>
    </citation>
    <scope>NUCLEOTIDE SEQUENCE</scope>
</reference>
<sequence>KKLLDWTGNRWVITLAKKVGQKTFSELKKIKNKELFDQEKKSEIYKKFKNIFPDAELLEVKKKN</sequence>
<evidence type="ECO:0000259" key="1">
    <source>
        <dbReference type="Pfam" id="PF12362"/>
    </source>
</evidence>
<proteinExistence type="predicted"/>
<gene>
    <name evidence="2" type="ORF">METZ01_LOCUS470795</name>
</gene>
<dbReference type="EMBL" id="UINC01199488">
    <property type="protein sequence ID" value="SVE17941.1"/>
    <property type="molecule type" value="Genomic_DNA"/>
</dbReference>
<organism evidence="2">
    <name type="scientific">marine metagenome</name>
    <dbReference type="NCBI Taxonomy" id="408172"/>
    <lineage>
        <taxon>unclassified sequences</taxon>
        <taxon>metagenomes</taxon>
        <taxon>ecological metagenomes</taxon>
    </lineage>
</organism>
<dbReference type="InterPro" id="IPR022107">
    <property type="entry name" value="DNA_pol_III_gamma/tau_C"/>
</dbReference>
<name>A0A383BDM1_9ZZZZ</name>
<dbReference type="Pfam" id="PF12362">
    <property type="entry name" value="DUF3646"/>
    <property type="match status" value="1"/>
</dbReference>
<dbReference type="AlphaFoldDB" id="A0A383BDM1"/>
<feature type="domain" description="DNA polymerase III subunit gamma/ tau C-terminal" evidence="1">
    <location>
        <begin position="1"/>
        <end position="60"/>
    </location>
</feature>
<feature type="non-terminal residue" evidence="2">
    <location>
        <position position="1"/>
    </location>
</feature>